<keyword evidence="6" id="KW-1185">Reference proteome</keyword>
<dbReference type="Pfam" id="PF01022">
    <property type="entry name" value="HTH_5"/>
    <property type="match status" value="1"/>
</dbReference>
<keyword evidence="3" id="KW-0804">Transcription</keyword>
<evidence type="ECO:0000256" key="3">
    <source>
        <dbReference type="ARBA" id="ARBA00023163"/>
    </source>
</evidence>
<proteinExistence type="predicted"/>
<dbReference type="InterPro" id="IPR001845">
    <property type="entry name" value="HTH_ArsR_DNA-bd_dom"/>
</dbReference>
<dbReference type="Gene3D" id="1.10.10.10">
    <property type="entry name" value="Winged helix-like DNA-binding domain superfamily/Winged helix DNA-binding domain"/>
    <property type="match status" value="1"/>
</dbReference>
<dbReference type="SMART" id="SM00418">
    <property type="entry name" value="HTH_ARSR"/>
    <property type="match status" value="1"/>
</dbReference>
<dbReference type="PANTHER" id="PTHR43132">
    <property type="entry name" value="ARSENICAL RESISTANCE OPERON REPRESSOR ARSR-RELATED"/>
    <property type="match status" value="1"/>
</dbReference>
<dbReference type="GO" id="GO:0003677">
    <property type="term" value="F:DNA binding"/>
    <property type="evidence" value="ECO:0007669"/>
    <property type="project" value="UniProtKB-KW"/>
</dbReference>
<keyword evidence="1" id="KW-0805">Transcription regulation</keyword>
<evidence type="ECO:0000313" key="5">
    <source>
        <dbReference type="EMBL" id="KRN89985.1"/>
    </source>
</evidence>
<dbReference type="NCBIfam" id="NF033788">
    <property type="entry name" value="HTH_metalloreg"/>
    <property type="match status" value="1"/>
</dbReference>
<sequence>MMNSEATSVPNNKALDKFVGEFAVINALADRNRQKIITLLFENKNEGMTVTEITRQMTITQPAVSHHLKILRETQLVAFKKRGLQSLYYLTLEEPLANLETVIHELRMEF</sequence>
<dbReference type="InterPro" id="IPR051011">
    <property type="entry name" value="Metal_resp_trans_reg"/>
</dbReference>
<dbReference type="AlphaFoldDB" id="A0A0R2KKR2"/>
<evidence type="ECO:0000259" key="4">
    <source>
        <dbReference type="PROSITE" id="PS50987"/>
    </source>
</evidence>
<accession>A0A0R2KKR2</accession>
<dbReference type="SUPFAM" id="SSF46785">
    <property type="entry name" value="Winged helix' DNA-binding domain"/>
    <property type="match status" value="1"/>
</dbReference>
<organism evidence="5 6">
    <name type="scientific">Ligilactobacillus ceti DSM 22408</name>
    <dbReference type="NCBI Taxonomy" id="1122146"/>
    <lineage>
        <taxon>Bacteria</taxon>
        <taxon>Bacillati</taxon>
        <taxon>Bacillota</taxon>
        <taxon>Bacilli</taxon>
        <taxon>Lactobacillales</taxon>
        <taxon>Lactobacillaceae</taxon>
        <taxon>Ligilactobacillus</taxon>
    </lineage>
</organism>
<gene>
    <name evidence="5" type="ORF">IV53_GL001103</name>
</gene>
<evidence type="ECO:0000256" key="2">
    <source>
        <dbReference type="ARBA" id="ARBA00023125"/>
    </source>
</evidence>
<comment type="caution">
    <text evidence="5">The sequence shown here is derived from an EMBL/GenBank/DDBJ whole genome shotgun (WGS) entry which is preliminary data.</text>
</comment>
<dbReference type="STRING" id="1122146.IV53_GL001103"/>
<dbReference type="Proteomes" id="UP000051500">
    <property type="component" value="Unassembled WGS sequence"/>
</dbReference>
<protein>
    <recommendedName>
        <fullName evidence="4">HTH arsR-type domain-containing protein</fullName>
    </recommendedName>
</protein>
<dbReference type="PROSITE" id="PS50987">
    <property type="entry name" value="HTH_ARSR_2"/>
    <property type="match status" value="1"/>
</dbReference>
<dbReference type="PANTHER" id="PTHR43132:SF6">
    <property type="entry name" value="HTH-TYPE TRANSCRIPTIONAL REPRESSOR CZRA"/>
    <property type="match status" value="1"/>
</dbReference>
<dbReference type="CDD" id="cd00090">
    <property type="entry name" value="HTH_ARSR"/>
    <property type="match status" value="1"/>
</dbReference>
<name>A0A0R2KKR2_9LACO</name>
<keyword evidence="2" id="KW-0238">DNA-binding</keyword>
<evidence type="ECO:0000313" key="6">
    <source>
        <dbReference type="Proteomes" id="UP000051500"/>
    </source>
</evidence>
<reference evidence="5 6" key="1">
    <citation type="journal article" date="2015" name="Genome Announc.">
        <title>Expanding the biotechnology potential of lactobacilli through comparative genomics of 213 strains and associated genera.</title>
        <authorList>
            <person name="Sun Z."/>
            <person name="Harris H.M."/>
            <person name="McCann A."/>
            <person name="Guo C."/>
            <person name="Argimon S."/>
            <person name="Zhang W."/>
            <person name="Yang X."/>
            <person name="Jeffery I.B."/>
            <person name="Cooney J.C."/>
            <person name="Kagawa T.F."/>
            <person name="Liu W."/>
            <person name="Song Y."/>
            <person name="Salvetti E."/>
            <person name="Wrobel A."/>
            <person name="Rasinkangas P."/>
            <person name="Parkhill J."/>
            <person name="Rea M.C."/>
            <person name="O'Sullivan O."/>
            <person name="Ritari J."/>
            <person name="Douillard F.P."/>
            <person name="Paul Ross R."/>
            <person name="Yang R."/>
            <person name="Briner A.E."/>
            <person name="Felis G.E."/>
            <person name="de Vos W.M."/>
            <person name="Barrangou R."/>
            <person name="Klaenhammer T.R."/>
            <person name="Caufield P.W."/>
            <person name="Cui Y."/>
            <person name="Zhang H."/>
            <person name="O'Toole P.W."/>
        </authorList>
    </citation>
    <scope>NUCLEOTIDE SEQUENCE [LARGE SCALE GENOMIC DNA]</scope>
    <source>
        <strain evidence="5 6">DSM 22408</strain>
    </source>
</reference>
<dbReference type="PRINTS" id="PR00778">
    <property type="entry name" value="HTHARSR"/>
</dbReference>
<dbReference type="InterPro" id="IPR011991">
    <property type="entry name" value="ArsR-like_HTH"/>
</dbReference>
<evidence type="ECO:0000256" key="1">
    <source>
        <dbReference type="ARBA" id="ARBA00023015"/>
    </source>
</evidence>
<dbReference type="eggNOG" id="COG0640">
    <property type="taxonomic scope" value="Bacteria"/>
</dbReference>
<dbReference type="GO" id="GO:0003700">
    <property type="term" value="F:DNA-binding transcription factor activity"/>
    <property type="evidence" value="ECO:0007669"/>
    <property type="project" value="InterPro"/>
</dbReference>
<feature type="domain" description="HTH arsR-type" evidence="4">
    <location>
        <begin position="15"/>
        <end position="110"/>
    </location>
</feature>
<dbReference type="EMBL" id="JQBZ01000007">
    <property type="protein sequence ID" value="KRN89985.1"/>
    <property type="molecule type" value="Genomic_DNA"/>
</dbReference>
<dbReference type="InterPro" id="IPR036390">
    <property type="entry name" value="WH_DNA-bd_sf"/>
</dbReference>
<dbReference type="InterPro" id="IPR036388">
    <property type="entry name" value="WH-like_DNA-bd_sf"/>
</dbReference>
<dbReference type="PATRIC" id="fig|1122146.4.peg.1140"/>